<organism evidence="11">
    <name type="scientific">Echinostoma caproni</name>
    <dbReference type="NCBI Taxonomy" id="27848"/>
    <lineage>
        <taxon>Eukaryota</taxon>
        <taxon>Metazoa</taxon>
        <taxon>Spiralia</taxon>
        <taxon>Lophotrochozoa</taxon>
        <taxon>Platyhelminthes</taxon>
        <taxon>Trematoda</taxon>
        <taxon>Digenea</taxon>
        <taxon>Plagiorchiida</taxon>
        <taxon>Echinostomata</taxon>
        <taxon>Echinostomatoidea</taxon>
        <taxon>Echinostomatidae</taxon>
        <taxon>Echinostoma</taxon>
    </lineage>
</organism>
<dbReference type="InterPro" id="IPR021629">
    <property type="entry name" value="Mediator_Med23"/>
</dbReference>
<dbReference type="GO" id="GO:0010628">
    <property type="term" value="P:positive regulation of gene expression"/>
    <property type="evidence" value="ECO:0007669"/>
    <property type="project" value="TreeGrafter"/>
</dbReference>
<gene>
    <name evidence="9" type="ORF">ECPE_LOCUS5732</name>
</gene>
<feature type="region of interest" description="Disordered" evidence="8">
    <location>
        <begin position="525"/>
        <end position="552"/>
    </location>
</feature>
<evidence type="ECO:0000313" key="9">
    <source>
        <dbReference type="EMBL" id="VDP76382.1"/>
    </source>
</evidence>
<dbReference type="GO" id="GO:0016592">
    <property type="term" value="C:mediator complex"/>
    <property type="evidence" value="ECO:0007669"/>
    <property type="project" value="TreeGrafter"/>
</dbReference>
<dbReference type="AlphaFoldDB" id="A0A183AFJ7"/>
<evidence type="ECO:0000256" key="1">
    <source>
        <dbReference type="ARBA" id="ARBA00004123"/>
    </source>
</evidence>
<reference evidence="11" key="1">
    <citation type="submission" date="2016-06" db="UniProtKB">
        <authorList>
            <consortium name="WormBaseParasite"/>
        </authorList>
    </citation>
    <scope>IDENTIFICATION</scope>
</reference>
<dbReference type="GO" id="GO:0006357">
    <property type="term" value="P:regulation of transcription by RNA polymerase II"/>
    <property type="evidence" value="ECO:0007669"/>
    <property type="project" value="TreeGrafter"/>
</dbReference>
<evidence type="ECO:0000256" key="3">
    <source>
        <dbReference type="ARBA" id="ARBA00019696"/>
    </source>
</evidence>
<dbReference type="PANTHER" id="PTHR12691:SF10">
    <property type="entry name" value="MEDIATOR OF RNA POLYMERASE II TRANSCRIPTION SUBUNIT 23"/>
    <property type="match status" value="1"/>
</dbReference>
<feature type="region of interest" description="Disordered" evidence="8">
    <location>
        <begin position="1"/>
        <end position="22"/>
    </location>
</feature>
<evidence type="ECO:0000313" key="11">
    <source>
        <dbReference type="WBParaSite" id="ECPE_0000574501-mRNA-1"/>
    </source>
</evidence>
<evidence type="ECO:0000256" key="6">
    <source>
        <dbReference type="ARBA" id="ARBA00023242"/>
    </source>
</evidence>
<keyword evidence="5" id="KW-0804">Transcription</keyword>
<sequence length="729" mass="81071">MQLTDSDPSERGTSKPAFHPDPVSSRHWTTCLFRLHELIPDQWMTWNPSFKRDTASACASASSSRSTLLDNANAETRPNPSFPVLYGHMVVRLLPMLEAILAHFIETELPLVRLIPFCRAVTPLFRFHRRPVNTSFVLLREHWHFVPPDADGSNADNQLTWFIGRLRMQLVTHCVLSRTHTLAVHRARSRKLNGPGADIEAQSGLLTQRGWSELCASVEVAKETYTQLLAKYTDEARFWAEAEPELEAMLYDWYNAHVTCADSEFVSTLLNPIILSTHKFGLYGHPAAWRPWNLEENVSIQAAGLYAAAVEIMSSYTTPKEFVAAMTDFLLPGSVGPDTGDCVNVLGALTALLPNAYRMAICQFATSLLVEDVMTNPIGSPDWSNQLDECYNSASQWHRSSRIRRHARWLDPDENESHTDLCPSPPAVAVNFFKDFLPPQQSSADTDKRTTGVELNSKNSKDNSLFTELIVPYLTNEAQLLMAFYLVAPLMGSLHSERAAKLIELTAHLYRAVAQVDALLGMKGGGGAGGPGGESNSAGTDQDAESDTKPKQIGVPMVHVDTVADLLYHIKYMYVGNGVLDQVQPLLPKLRPNLRKRLKFILPPTEMFNAPGSAQSGAQAWTKPSQAFPGEMARAVYEGRPTFDPQVEYAIQAWKPWLQRDREILEHSQSMATKVVKGLEVKTNCGAHTLVGMHISLIEGVTGTNMVLFCSWFKERADLISTRQICSIL</sequence>
<evidence type="ECO:0000313" key="10">
    <source>
        <dbReference type="Proteomes" id="UP000272942"/>
    </source>
</evidence>
<name>A0A183AFJ7_9TREM</name>
<dbReference type="Proteomes" id="UP000272942">
    <property type="component" value="Unassembled WGS sequence"/>
</dbReference>
<evidence type="ECO:0000256" key="8">
    <source>
        <dbReference type="SAM" id="MobiDB-lite"/>
    </source>
</evidence>
<keyword evidence="10" id="KW-1185">Reference proteome</keyword>
<dbReference type="EMBL" id="UZAN01042605">
    <property type="protein sequence ID" value="VDP76382.1"/>
    <property type="molecule type" value="Genomic_DNA"/>
</dbReference>
<comment type="similarity">
    <text evidence="2">Belongs to the Mediator complex subunit 23 family.</text>
</comment>
<reference evidence="9 10" key="2">
    <citation type="submission" date="2018-11" db="EMBL/GenBank/DDBJ databases">
        <authorList>
            <consortium name="Pathogen Informatics"/>
        </authorList>
    </citation>
    <scope>NUCLEOTIDE SEQUENCE [LARGE SCALE GENOMIC DNA]</scope>
    <source>
        <strain evidence="9 10">Egypt</strain>
    </source>
</reference>
<feature type="region of interest" description="Disordered" evidence="8">
    <location>
        <begin position="439"/>
        <end position="458"/>
    </location>
</feature>
<keyword evidence="6" id="KW-0539">Nucleus</keyword>
<comment type="subcellular location">
    <subcellularLocation>
        <location evidence="1">Nucleus</location>
    </subcellularLocation>
</comment>
<dbReference type="WBParaSite" id="ECPE_0000574501-mRNA-1">
    <property type="protein sequence ID" value="ECPE_0000574501-mRNA-1"/>
    <property type="gene ID" value="ECPE_0000574501"/>
</dbReference>
<dbReference type="GO" id="GO:0005667">
    <property type="term" value="C:transcription regulator complex"/>
    <property type="evidence" value="ECO:0007669"/>
    <property type="project" value="TreeGrafter"/>
</dbReference>
<dbReference type="OrthoDB" id="9982951at2759"/>
<protein>
    <recommendedName>
        <fullName evidence="3">Mediator of RNA polymerase II transcription subunit 23</fullName>
    </recommendedName>
    <alternativeName>
        <fullName evidence="7">Mediator complex subunit 23</fullName>
    </alternativeName>
</protein>
<evidence type="ECO:0000256" key="5">
    <source>
        <dbReference type="ARBA" id="ARBA00023163"/>
    </source>
</evidence>
<keyword evidence="4" id="KW-0805">Transcription regulation</keyword>
<evidence type="ECO:0000256" key="2">
    <source>
        <dbReference type="ARBA" id="ARBA00010222"/>
    </source>
</evidence>
<evidence type="ECO:0000256" key="7">
    <source>
        <dbReference type="ARBA" id="ARBA00031961"/>
    </source>
</evidence>
<accession>A0A183AFJ7</accession>
<proteinExistence type="inferred from homology"/>
<evidence type="ECO:0000256" key="4">
    <source>
        <dbReference type="ARBA" id="ARBA00023015"/>
    </source>
</evidence>
<dbReference type="PANTHER" id="PTHR12691">
    <property type="entry name" value="MEDIATOR OF RNA POLYMERASE II TRANSCRIPTION SUBUNIT 23"/>
    <property type="match status" value="1"/>
</dbReference>